<gene>
    <name evidence="1" type="ORF">NCTC9380_01621</name>
</gene>
<evidence type="ECO:0000313" key="2">
    <source>
        <dbReference type="Proteomes" id="UP000254031"/>
    </source>
</evidence>
<dbReference type="EMBL" id="UGPL01000006">
    <property type="protein sequence ID" value="STY66328.1"/>
    <property type="molecule type" value="Genomic_DNA"/>
</dbReference>
<proteinExistence type="predicted"/>
<name>A0A378NK77_MANHA</name>
<dbReference type="GeneID" id="67370459"/>
<sequence length="58" mass="6724">MELILAQDLAKLRTDKPQSFYTNDELDLLHQLENGLIETKSHAQVMEDLRKKLGITEK</sequence>
<protein>
    <submittedName>
        <fullName evidence="1">Uncharacterized protein</fullName>
    </submittedName>
</protein>
<organism evidence="1 2">
    <name type="scientific">Mannheimia haemolytica</name>
    <name type="common">Pasteurella haemolytica</name>
    <dbReference type="NCBI Taxonomy" id="75985"/>
    <lineage>
        <taxon>Bacteria</taxon>
        <taxon>Pseudomonadati</taxon>
        <taxon>Pseudomonadota</taxon>
        <taxon>Gammaproteobacteria</taxon>
        <taxon>Pasteurellales</taxon>
        <taxon>Pasteurellaceae</taxon>
        <taxon>Mannheimia</taxon>
    </lineage>
</organism>
<dbReference type="Proteomes" id="UP000254031">
    <property type="component" value="Unassembled WGS sequence"/>
</dbReference>
<evidence type="ECO:0000313" key="1">
    <source>
        <dbReference type="EMBL" id="STY66328.1"/>
    </source>
</evidence>
<dbReference type="RefSeq" id="WP_006249389.1">
    <property type="nucleotide sequence ID" value="NZ_CP011098.1"/>
</dbReference>
<reference evidence="1 2" key="1">
    <citation type="submission" date="2018-06" db="EMBL/GenBank/DDBJ databases">
        <authorList>
            <consortium name="Pathogen Informatics"/>
            <person name="Doyle S."/>
        </authorList>
    </citation>
    <scope>NUCLEOTIDE SEQUENCE [LARGE SCALE GENOMIC DNA]</scope>
    <source>
        <strain evidence="1 2">NCTC9380</strain>
    </source>
</reference>
<accession>A0A378NK77</accession>
<dbReference type="AlphaFoldDB" id="A0A378NK77"/>